<dbReference type="PANTHER" id="PTHR36919:SF2">
    <property type="entry name" value="BLL6627 PROTEIN"/>
    <property type="match status" value="1"/>
</dbReference>
<feature type="signal peptide" evidence="1">
    <location>
        <begin position="1"/>
        <end position="22"/>
    </location>
</feature>
<evidence type="ECO:0000259" key="2">
    <source>
        <dbReference type="Pfam" id="PF09917"/>
    </source>
</evidence>
<accession>A0ABT1AWQ3</accession>
<dbReference type="EMBL" id="JAMXIB010000002">
    <property type="protein sequence ID" value="MCO5724124.1"/>
    <property type="molecule type" value="Genomic_DNA"/>
</dbReference>
<gene>
    <name evidence="3" type="ORF">NG653_04610</name>
</gene>
<protein>
    <submittedName>
        <fullName evidence="3">DUF2147 domain-containing protein</fullName>
    </submittedName>
</protein>
<evidence type="ECO:0000313" key="3">
    <source>
        <dbReference type="EMBL" id="MCO5724124.1"/>
    </source>
</evidence>
<evidence type="ECO:0000313" key="4">
    <source>
        <dbReference type="Proteomes" id="UP001206312"/>
    </source>
</evidence>
<dbReference type="Gene3D" id="2.40.128.520">
    <property type="match status" value="1"/>
</dbReference>
<comment type="caution">
    <text evidence="3">The sequence shown here is derived from an EMBL/GenBank/DDBJ whole genome shotgun (WGS) entry which is preliminary data.</text>
</comment>
<dbReference type="RefSeq" id="WP_252740494.1">
    <property type="nucleotide sequence ID" value="NZ_JAMXIB010000002.1"/>
</dbReference>
<dbReference type="Pfam" id="PF09917">
    <property type="entry name" value="DUF2147"/>
    <property type="match status" value="1"/>
</dbReference>
<evidence type="ECO:0000256" key="1">
    <source>
        <dbReference type="SAM" id="SignalP"/>
    </source>
</evidence>
<feature type="domain" description="DUF2147" evidence="2">
    <location>
        <begin position="30"/>
        <end position="140"/>
    </location>
</feature>
<proteinExistence type="predicted"/>
<sequence length="144" mass="16786">MKYLLTFPVVLFFSLFCQQAHAQKADDIIGIWMPSEGTSYIQIYKSKENEKYYGRIVWLKEPNDEKGQPKRDPEGELVLKMINLKEFVFEGEEWTDGTIYDPKSGNLYYCTIEMPSKDKLEVRGSLDPFGIVGRTDVWVRMKAK</sequence>
<organism evidence="3 4">
    <name type="scientific">Robiginitalea marina</name>
    <dbReference type="NCBI Taxonomy" id="2954105"/>
    <lineage>
        <taxon>Bacteria</taxon>
        <taxon>Pseudomonadati</taxon>
        <taxon>Bacteroidota</taxon>
        <taxon>Flavobacteriia</taxon>
        <taxon>Flavobacteriales</taxon>
        <taxon>Flavobacteriaceae</taxon>
        <taxon>Robiginitalea</taxon>
    </lineage>
</organism>
<name>A0ABT1AWQ3_9FLAO</name>
<keyword evidence="4" id="KW-1185">Reference proteome</keyword>
<dbReference type="PANTHER" id="PTHR36919">
    <property type="entry name" value="BLR1215 PROTEIN"/>
    <property type="match status" value="1"/>
</dbReference>
<reference evidence="3 4" key="1">
    <citation type="submission" date="2022-06" db="EMBL/GenBank/DDBJ databases">
        <authorList>
            <person name="Xuan X."/>
        </authorList>
    </citation>
    <scope>NUCLEOTIDE SEQUENCE [LARGE SCALE GENOMIC DNA]</scope>
    <source>
        <strain evidence="3 4">2V75</strain>
    </source>
</reference>
<feature type="chain" id="PRO_5046231752" evidence="1">
    <location>
        <begin position="23"/>
        <end position="144"/>
    </location>
</feature>
<keyword evidence="1" id="KW-0732">Signal</keyword>
<dbReference type="Proteomes" id="UP001206312">
    <property type="component" value="Unassembled WGS sequence"/>
</dbReference>
<dbReference type="InterPro" id="IPR019223">
    <property type="entry name" value="DUF2147"/>
</dbReference>